<dbReference type="EC" id="3.6.1.27" evidence="3"/>
<evidence type="ECO:0000256" key="4">
    <source>
        <dbReference type="ARBA" id="ARBA00021581"/>
    </source>
</evidence>
<dbReference type="GO" id="GO:0050380">
    <property type="term" value="F:undecaprenyl-diphosphatase activity"/>
    <property type="evidence" value="ECO:0007669"/>
    <property type="project" value="UniProtKB-EC"/>
</dbReference>
<protein>
    <recommendedName>
        <fullName evidence="4">Undecaprenyl-diphosphatase</fullName>
        <ecNumber evidence="3">3.6.1.27</ecNumber>
    </recommendedName>
    <alternativeName>
        <fullName evidence="10">Undecaprenyl pyrophosphate phosphatase</fullName>
    </alternativeName>
</protein>
<dbReference type="GO" id="GO:0005886">
    <property type="term" value="C:plasma membrane"/>
    <property type="evidence" value="ECO:0007669"/>
    <property type="project" value="UniProtKB-SubCell"/>
</dbReference>
<feature type="transmembrane region" description="Helical" evidence="12">
    <location>
        <begin position="40"/>
        <end position="60"/>
    </location>
</feature>
<evidence type="ECO:0000256" key="5">
    <source>
        <dbReference type="ARBA" id="ARBA00022475"/>
    </source>
</evidence>
<feature type="non-terminal residue" evidence="13">
    <location>
        <position position="1"/>
    </location>
</feature>
<evidence type="ECO:0000256" key="9">
    <source>
        <dbReference type="ARBA" id="ARBA00023136"/>
    </source>
</evidence>
<feature type="transmembrane region" description="Helical" evidence="12">
    <location>
        <begin position="81"/>
        <end position="104"/>
    </location>
</feature>
<dbReference type="AlphaFoldDB" id="A0A382NKE4"/>
<proteinExistence type="inferred from homology"/>
<dbReference type="HAMAP" id="MF_01006">
    <property type="entry name" value="Undec_diphosphatase"/>
    <property type="match status" value="1"/>
</dbReference>
<evidence type="ECO:0000256" key="7">
    <source>
        <dbReference type="ARBA" id="ARBA00022801"/>
    </source>
</evidence>
<evidence type="ECO:0000256" key="6">
    <source>
        <dbReference type="ARBA" id="ARBA00022692"/>
    </source>
</evidence>
<keyword evidence="5" id="KW-1003">Cell membrane</keyword>
<evidence type="ECO:0000256" key="10">
    <source>
        <dbReference type="ARBA" id="ARBA00032707"/>
    </source>
</evidence>
<dbReference type="Pfam" id="PF02673">
    <property type="entry name" value="BacA"/>
    <property type="match status" value="1"/>
</dbReference>
<accession>A0A382NKE4</accession>
<dbReference type="EMBL" id="UINC01100700">
    <property type="protein sequence ID" value="SVC60958.1"/>
    <property type="molecule type" value="Genomic_DNA"/>
</dbReference>
<dbReference type="InterPro" id="IPR003824">
    <property type="entry name" value="UppP"/>
</dbReference>
<keyword evidence="7" id="KW-0378">Hydrolase</keyword>
<reference evidence="13" key="1">
    <citation type="submission" date="2018-05" db="EMBL/GenBank/DDBJ databases">
        <authorList>
            <person name="Lanie J.A."/>
            <person name="Ng W.-L."/>
            <person name="Kazmierczak K.M."/>
            <person name="Andrzejewski T.M."/>
            <person name="Davidsen T.M."/>
            <person name="Wayne K.J."/>
            <person name="Tettelin H."/>
            <person name="Glass J.I."/>
            <person name="Rusch D."/>
            <person name="Podicherti R."/>
            <person name="Tsui H.-C.T."/>
            <person name="Winkler M.E."/>
        </authorList>
    </citation>
    <scope>NUCLEOTIDE SEQUENCE</scope>
</reference>
<comment type="catalytic activity">
    <reaction evidence="11">
        <text>di-trans,octa-cis-undecaprenyl diphosphate + H2O = di-trans,octa-cis-undecaprenyl phosphate + phosphate + H(+)</text>
        <dbReference type="Rhea" id="RHEA:28094"/>
        <dbReference type="ChEBI" id="CHEBI:15377"/>
        <dbReference type="ChEBI" id="CHEBI:15378"/>
        <dbReference type="ChEBI" id="CHEBI:43474"/>
        <dbReference type="ChEBI" id="CHEBI:58405"/>
        <dbReference type="ChEBI" id="CHEBI:60392"/>
        <dbReference type="EC" id="3.6.1.27"/>
    </reaction>
</comment>
<feature type="transmembrane region" description="Helical" evidence="12">
    <location>
        <begin position="188"/>
        <end position="209"/>
    </location>
</feature>
<dbReference type="PANTHER" id="PTHR30622:SF4">
    <property type="entry name" value="UNDECAPRENYL-DIPHOSPHATASE"/>
    <property type="match status" value="1"/>
</dbReference>
<keyword evidence="9 12" id="KW-0472">Membrane</keyword>
<evidence type="ECO:0000256" key="1">
    <source>
        <dbReference type="ARBA" id="ARBA00004651"/>
    </source>
</evidence>
<comment type="similarity">
    <text evidence="2">Belongs to the UppP family.</text>
</comment>
<name>A0A382NKE4_9ZZZZ</name>
<feature type="transmembrane region" description="Helical" evidence="12">
    <location>
        <begin position="7"/>
        <end position="34"/>
    </location>
</feature>
<evidence type="ECO:0000256" key="12">
    <source>
        <dbReference type="SAM" id="Phobius"/>
    </source>
</evidence>
<gene>
    <name evidence="13" type="ORF">METZ01_LOCUS313812</name>
</gene>
<evidence type="ECO:0000256" key="3">
    <source>
        <dbReference type="ARBA" id="ARBA00012374"/>
    </source>
</evidence>
<organism evidence="13">
    <name type="scientific">marine metagenome</name>
    <dbReference type="NCBI Taxonomy" id="408172"/>
    <lineage>
        <taxon>unclassified sequences</taxon>
        <taxon>metagenomes</taxon>
        <taxon>ecological metagenomes</taxon>
    </lineage>
</organism>
<feature type="transmembrane region" description="Helical" evidence="12">
    <location>
        <begin position="110"/>
        <end position="129"/>
    </location>
</feature>
<evidence type="ECO:0000256" key="8">
    <source>
        <dbReference type="ARBA" id="ARBA00022989"/>
    </source>
</evidence>
<comment type="subcellular location">
    <subcellularLocation>
        <location evidence="1">Cell membrane</location>
        <topology evidence="1">Multi-pass membrane protein</topology>
    </subcellularLocation>
</comment>
<keyword evidence="6 12" id="KW-0812">Transmembrane</keyword>
<sequence length="268" mass="29455">VEFFQIILLSIIQGLTEFLPISSSGHLILAPLIFNFEDQGLALDAILHLGTLLAIIIFFRKELADLAMGLFDRQKSPETHHLAWCILIASIPAGMIGLFGGGWIEANLRTPTFVGFNLFFWSLIFIAADRYSSKNTNPLMELNRLSLRKILFVGCAQAIALLPGTSRSGITIAAGLFSNLSHTSATRFSFLLGTPIIFAAGMHKLVQFISQPSSEQTYSNLHLFIGLGISFLVGLLAIQLLLKIVEKVGLLPFIIYRMLLAGGILLYY</sequence>
<feature type="transmembrane region" description="Helical" evidence="12">
    <location>
        <begin position="248"/>
        <end position="267"/>
    </location>
</feature>
<keyword evidence="8 12" id="KW-1133">Transmembrane helix</keyword>
<dbReference type="PANTHER" id="PTHR30622">
    <property type="entry name" value="UNDECAPRENYL-DIPHOSPHATASE"/>
    <property type="match status" value="1"/>
</dbReference>
<evidence type="ECO:0000256" key="11">
    <source>
        <dbReference type="ARBA" id="ARBA00047594"/>
    </source>
</evidence>
<evidence type="ECO:0000313" key="13">
    <source>
        <dbReference type="EMBL" id="SVC60958.1"/>
    </source>
</evidence>
<feature type="transmembrane region" description="Helical" evidence="12">
    <location>
        <begin position="221"/>
        <end position="242"/>
    </location>
</feature>
<evidence type="ECO:0000256" key="2">
    <source>
        <dbReference type="ARBA" id="ARBA00010621"/>
    </source>
</evidence>